<reference evidence="4 5" key="1">
    <citation type="journal article" date="2008" name="Nature">
        <title>The Phaeodactylum genome reveals the evolutionary history of diatom genomes.</title>
        <authorList>
            <person name="Bowler C."/>
            <person name="Allen A.E."/>
            <person name="Badger J.H."/>
            <person name="Grimwood J."/>
            <person name="Jabbari K."/>
            <person name="Kuo A."/>
            <person name="Maheswari U."/>
            <person name="Martens C."/>
            <person name="Maumus F."/>
            <person name="Otillar R.P."/>
            <person name="Rayko E."/>
            <person name="Salamov A."/>
            <person name="Vandepoele K."/>
            <person name="Beszteri B."/>
            <person name="Gruber A."/>
            <person name="Heijde M."/>
            <person name="Katinka M."/>
            <person name="Mock T."/>
            <person name="Valentin K."/>
            <person name="Verret F."/>
            <person name="Berges J.A."/>
            <person name="Brownlee C."/>
            <person name="Cadoret J.P."/>
            <person name="Chiovitti A."/>
            <person name="Choi C.J."/>
            <person name="Coesel S."/>
            <person name="De Martino A."/>
            <person name="Detter J.C."/>
            <person name="Durkin C."/>
            <person name="Falciatore A."/>
            <person name="Fournet J."/>
            <person name="Haruta M."/>
            <person name="Huysman M.J."/>
            <person name="Jenkins B.D."/>
            <person name="Jiroutova K."/>
            <person name="Jorgensen R.E."/>
            <person name="Joubert Y."/>
            <person name="Kaplan A."/>
            <person name="Kroger N."/>
            <person name="Kroth P.G."/>
            <person name="La Roche J."/>
            <person name="Lindquist E."/>
            <person name="Lommer M."/>
            <person name="Martin-Jezequel V."/>
            <person name="Lopez P.J."/>
            <person name="Lucas S."/>
            <person name="Mangogna M."/>
            <person name="McGinnis K."/>
            <person name="Medlin L.K."/>
            <person name="Montsant A."/>
            <person name="Oudot-Le Secq M.P."/>
            <person name="Napoli C."/>
            <person name="Obornik M."/>
            <person name="Parker M.S."/>
            <person name="Petit J.L."/>
            <person name="Porcel B.M."/>
            <person name="Poulsen N."/>
            <person name="Robison M."/>
            <person name="Rychlewski L."/>
            <person name="Rynearson T.A."/>
            <person name="Schmutz J."/>
            <person name="Shapiro H."/>
            <person name="Siaut M."/>
            <person name="Stanley M."/>
            <person name="Sussman M.R."/>
            <person name="Taylor A.R."/>
            <person name="Vardi A."/>
            <person name="von Dassow P."/>
            <person name="Vyverman W."/>
            <person name="Willis A."/>
            <person name="Wyrwicz L.S."/>
            <person name="Rokhsar D.S."/>
            <person name="Weissenbach J."/>
            <person name="Armbrust E.V."/>
            <person name="Green B.R."/>
            <person name="Van de Peer Y."/>
            <person name="Grigoriev I.V."/>
        </authorList>
    </citation>
    <scope>NUCLEOTIDE SEQUENCE [LARGE SCALE GENOMIC DNA]</scope>
    <source>
        <strain evidence="4 5">CCAP 1055/1</strain>
    </source>
</reference>
<evidence type="ECO:0000313" key="4">
    <source>
        <dbReference type="EMBL" id="EEC46034.1"/>
    </source>
</evidence>
<dbReference type="Proteomes" id="UP000000759">
    <property type="component" value="Chromosome 16"/>
</dbReference>
<dbReference type="OrthoDB" id="44841at2759"/>
<sequence length="398" mass="42652">MSKGRSSRSFGKFSIGDPFTPGGMTSHITDIQFLYSLQWSRYGQRCGVFSDVQRGQQVPPPSAIRSSNIAPYSPEGLSNCTNSSPTVRTGNMHVASRMLSFVFWAILSLLLVLTANALGCVGFGMQASPLSQCTSRRRFAQKKGSHSHLSSHRAMTLKLAKALSDDDTSATIVTKSAESYFVDAEFFELQISPHRPLGCTVEESLGEGRHVFVSKVVPDGNAAKAGIAVGDVLIGVTAVTGDQKMDVSGLGIETIKGLVASRPENESLSLKLARGTTVVEDHEQAIVDLCGNEDQSESEAEQCVLDFLKSGYDYANDSDDSMETGDDVDAADNAAEEEDLVGNMYSMWNEDMPAASPKPEPIPASEAASVVKPWSSRSSPSGTFIRDPTTGKMKNIDA</sequence>
<dbReference type="SMART" id="SM00228">
    <property type="entry name" value="PDZ"/>
    <property type="match status" value="1"/>
</dbReference>
<feature type="transmembrane region" description="Helical" evidence="2">
    <location>
        <begin position="101"/>
        <end position="125"/>
    </location>
</feature>
<dbReference type="InterPro" id="IPR036034">
    <property type="entry name" value="PDZ_sf"/>
</dbReference>
<keyword evidence="2" id="KW-0472">Membrane</keyword>
<dbReference type="Pfam" id="PF00595">
    <property type="entry name" value="PDZ"/>
    <property type="match status" value="1"/>
</dbReference>
<organism evidence="4 5">
    <name type="scientific">Phaeodactylum tricornutum (strain CCAP 1055/1)</name>
    <dbReference type="NCBI Taxonomy" id="556484"/>
    <lineage>
        <taxon>Eukaryota</taxon>
        <taxon>Sar</taxon>
        <taxon>Stramenopiles</taxon>
        <taxon>Ochrophyta</taxon>
        <taxon>Bacillariophyta</taxon>
        <taxon>Bacillariophyceae</taxon>
        <taxon>Bacillariophycidae</taxon>
        <taxon>Naviculales</taxon>
        <taxon>Phaeodactylaceae</taxon>
        <taxon>Phaeodactylum</taxon>
    </lineage>
</organism>
<dbReference type="EMBL" id="CM000618">
    <property type="protein sequence ID" value="EEC46034.1"/>
    <property type="molecule type" value="Genomic_DNA"/>
</dbReference>
<reference evidence="5" key="2">
    <citation type="submission" date="2008-08" db="EMBL/GenBank/DDBJ databases">
        <authorList>
            <consortium name="Diatom Consortium"/>
            <person name="Grigoriev I."/>
            <person name="Grimwood J."/>
            <person name="Kuo A."/>
            <person name="Otillar R.P."/>
            <person name="Salamov A."/>
            <person name="Detter J.C."/>
            <person name="Lindquist E."/>
            <person name="Shapiro H."/>
            <person name="Lucas S."/>
            <person name="Glavina del Rio T."/>
            <person name="Pitluck S."/>
            <person name="Rokhsar D."/>
            <person name="Bowler C."/>
        </authorList>
    </citation>
    <scope>GENOME REANNOTATION</scope>
    <source>
        <strain evidence="5">CCAP 1055/1</strain>
    </source>
</reference>
<dbReference type="KEGG" id="pti:PHATRDRAFT_48280"/>
<evidence type="ECO:0000259" key="3">
    <source>
        <dbReference type="PROSITE" id="PS50106"/>
    </source>
</evidence>
<gene>
    <name evidence="4" type="ORF">PHATRDRAFT_48280</name>
</gene>
<accession>B7G6L0</accession>
<dbReference type="PROSITE" id="PS50106">
    <property type="entry name" value="PDZ"/>
    <property type="match status" value="1"/>
</dbReference>
<dbReference type="HOGENOM" id="CLU_693489_0_0_1"/>
<dbReference type="CDD" id="cd00136">
    <property type="entry name" value="PDZ_canonical"/>
    <property type="match status" value="1"/>
</dbReference>
<dbReference type="PaxDb" id="2850-Phatr48280"/>
<keyword evidence="5" id="KW-1185">Reference proteome</keyword>
<evidence type="ECO:0000256" key="2">
    <source>
        <dbReference type="SAM" id="Phobius"/>
    </source>
</evidence>
<dbReference type="RefSeq" id="XP_002182747.1">
    <property type="nucleotide sequence ID" value="XM_002182711.1"/>
</dbReference>
<evidence type="ECO:0000256" key="1">
    <source>
        <dbReference type="SAM" id="MobiDB-lite"/>
    </source>
</evidence>
<proteinExistence type="predicted"/>
<feature type="region of interest" description="Disordered" evidence="1">
    <location>
        <begin position="351"/>
        <end position="398"/>
    </location>
</feature>
<protein>
    <recommendedName>
        <fullName evidence="3">PDZ domain-containing protein</fullName>
    </recommendedName>
</protein>
<dbReference type="Gene3D" id="2.30.42.10">
    <property type="match status" value="1"/>
</dbReference>
<dbReference type="SUPFAM" id="SSF50156">
    <property type="entry name" value="PDZ domain-like"/>
    <property type="match status" value="1"/>
</dbReference>
<keyword evidence="2" id="KW-0812">Transmembrane</keyword>
<keyword evidence="2" id="KW-1133">Transmembrane helix</keyword>
<name>B7G6L0_PHATC</name>
<evidence type="ECO:0000313" key="5">
    <source>
        <dbReference type="Proteomes" id="UP000000759"/>
    </source>
</evidence>
<dbReference type="InParanoid" id="B7G6L0"/>
<dbReference type="InterPro" id="IPR001478">
    <property type="entry name" value="PDZ"/>
</dbReference>
<dbReference type="eggNOG" id="ENOG502SED3">
    <property type="taxonomic scope" value="Eukaryota"/>
</dbReference>
<dbReference type="GeneID" id="7203400"/>
<dbReference type="AlphaFoldDB" id="B7G6L0"/>
<feature type="domain" description="PDZ" evidence="3">
    <location>
        <begin position="186"/>
        <end position="274"/>
    </location>
</feature>